<comment type="caution">
    <text evidence="1">The sequence shown here is derived from an EMBL/GenBank/DDBJ whole genome shotgun (WGS) entry which is preliminary data.</text>
</comment>
<proteinExistence type="predicted"/>
<reference evidence="1" key="2">
    <citation type="submission" date="2006-05" db="EMBL/GenBank/DDBJ databases">
        <title>Sequencing of the draft genome and assembly of Desulfuromonas acetoxidans DSM 684.</title>
        <authorList>
            <consortium name="US DOE Joint Genome Institute (JGI-PGF)"/>
            <person name="Copeland A."/>
            <person name="Lucas S."/>
            <person name="Lapidus A."/>
            <person name="Barry K."/>
            <person name="Detter J.C."/>
            <person name="Glavina del Rio T."/>
            <person name="Hammon N."/>
            <person name="Israni S."/>
            <person name="Dalin E."/>
            <person name="Tice H."/>
            <person name="Bruce D."/>
            <person name="Pitluck S."/>
            <person name="Richardson P."/>
        </authorList>
    </citation>
    <scope>NUCLEOTIDE SEQUENCE [LARGE SCALE GENOMIC DNA]</scope>
    <source>
        <strain evidence="1">DSM 684</strain>
    </source>
</reference>
<reference evidence="1" key="1">
    <citation type="submission" date="2006-05" db="EMBL/GenBank/DDBJ databases">
        <title>Annotation of the draft genome assembly of Desulfuromonas acetoxidans DSM 684.</title>
        <authorList>
            <consortium name="US DOE Joint Genome Institute (JGI-ORNL)"/>
            <person name="Larimer F."/>
            <person name="Land M."/>
            <person name="Hauser L."/>
        </authorList>
    </citation>
    <scope>NUCLEOTIDE SEQUENCE [LARGE SCALE GENOMIC DNA]</scope>
    <source>
        <strain evidence="1">DSM 684</strain>
    </source>
</reference>
<dbReference type="EMBL" id="AAEW02000007">
    <property type="protein sequence ID" value="EAT16068.1"/>
    <property type="molecule type" value="Genomic_DNA"/>
</dbReference>
<evidence type="ECO:0000313" key="1">
    <source>
        <dbReference type="EMBL" id="EAT16068.1"/>
    </source>
</evidence>
<sequence>MLDYTATLTLTGPLAGQPDEIINRHLDVFVTTVTAFLLREVQTRTPQGVGGAAGLLGSIQQEVTGRGTAVVRGIVATASPYGDVAERGRRPGKMPPKGALREWVAMKIGVEGRELDRVEFLVRRKIGKKGTSGAAMFSRALLENESTLQTMAQKSGMELSIKLGGQ</sequence>
<dbReference type="RefSeq" id="WP_005999993.1">
    <property type="nucleotide sequence ID" value="NZ_AAEW02000007.1"/>
</dbReference>
<protein>
    <submittedName>
        <fullName evidence="1">Uncharacterized protein</fullName>
    </submittedName>
</protein>
<accession>Q1K073</accession>
<gene>
    <name evidence="1" type="ORF">Dace_2369</name>
</gene>
<dbReference type="OrthoDB" id="8812397at2"/>
<organism evidence="1 2">
    <name type="scientific">Desulfuromonas acetoxidans (strain DSM 684 / 11070)</name>
    <dbReference type="NCBI Taxonomy" id="281689"/>
    <lineage>
        <taxon>Bacteria</taxon>
        <taxon>Pseudomonadati</taxon>
        <taxon>Thermodesulfobacteriota</taxon>
        <taxon>Desulfuromonadia</taxon>
        <taxon>Desulfuromonadales</taxon>
        <taxon>Desulfuromonadaceae</taxon>
        <taxon>Desulfuromonas</taxon>
    </lineage>
</organism>
<dbReference type="AlphaFoldDB" id="Q1K073"/>
<name>Q1K073_DESA6</name>
<evidence type="ECO:0000313" key="2">
    <source>
        <dbReference type="Proteomes" id="UP000005695"/>
    </source>
</evidence>
<keyword evidence="2" id="KW-1185">Reference proteome</keyword>
<dbReference type="Proteomes" id="UP000005695">
    <property type="component" value="Unassembled WGS sequence"/>
</dbReference>